<evidence type="ECO:0000256" key="1">
    <source>
        <dbReference type="SAM" id="MobiDB-lite"/>
    </source>
</evidence>
<accession>A0ABV5SXI2</accession>
<dbReference type="InterPro" id="IPR011434">
    <property type="entry name" value="Ltp-like_HTH"/>
</dbReference>
<dbReference type="Pfam" id="PF07553">
    <property type="entry name" value="Lipoprotein_Ltp"/>
    <property type="match status" value="2"/>
</dbReference>
<reference evidence="4 5" key="1">
    <citation type="submission" date="2024-09" db="EMBL/GenBank/DDBJ databases">
        <authorList>
            <person name="Sun Q."/>
            <person name="Mori K."/>
        </authorList>
    </citation>
    <scope>NUCLEOTIDE SEQUENCE [LARGE SCALE GENOMIC DNA]</scope>
    <source>
        <strain evidence="4 5">JCM 1342</strain>
    </source>
</reference>
<keyword evidence="5" id="KW-1185">Reference proteome</keyword>
<dbReference type="InterPro" id="IPR036388">
    <property type="entry name" value="WH-like_DNA-bd_sf"/>
</dbReference>
<evidence type="ECO:0000259" key="3">
    <source>
        <dbReference type="PROSITE" id="PS51178"/>
    </source>
</evidence>
<sequence>MSHDPNTPPYAAGWYPDNSNPGTQRYHDGTMWTEHTSPLAATAPAPITATVTPPGTAAAPSLIEPASKKKRKWPWVVGAAVAALILIPAIATAAGAGGSADKKPATVVAETIEQNDEEATETTVPDVAGITAKEAAALLENAGLKVNFQTASGVVLDRDNWTVTGTTPTAGASLKTGDTVVVQVVKTKDLKAAGAPAEPAEPATPAAPVYSLAQQNAIRQAQSYLKYTGFSRPGLIGQLEYEGFSTDEATFGADNAGADWNAEAAESAADYLAYTSFSRDGLYEQLAYEGFSDAEILFGLAAVGY</sequence>
<keyword evidence="2" id="KW-1133">Transmembrane helix</keyword>
<feature type="domain" description="PASTA" evidence="3">
    <location>
        <begin position="118"/>
        <end position="186"/>
    </location>
</feature>
<keyword evidence="4" id="KW-0449">Lipoprotein</keyword>
<dbReference type="EMBL" id="JBHMBE010000002">
    <property type="protein sequence ID" value="MFB9645065.1"/>
    <property type="molecule type" value="Genomic_DNA"/>
</dbReference>
<dbReference type="SMART" id="SM00740">
    <property type="entry name" value="PASTA"/>
    <property type="match status" value="1"/>
</dbReference>
<organism evidence="4 5">
    <name type="scientific">Microbacterium terregens</name>
    <dbReference type="NCBI Taxonomy" id="69363"/>
    <lineage>
        <taxon>Bacteria</taxon>
        <taxon>Bacillati</taxon>
        <taxon>Actinomycetota</taxon>
        <taxon>Actinomycetes</taxon>
        <taxon>Micrococcales</taxon>
        <taxon>Microbacteriaceae</taxon>
        <taxon>Microbacterium</taxon>
    </lineage>
</organism>
<feature type="region of interest" description="Disordered" evidence="1">
    <location>
        <begin position="1"/>
        <end position="22"/>
    </location>
</feature>
<dbReference type="CDD" id="cd06577">
    <property type="entry name" value="PASTA_pknB"/>
    <property type="match status" value="1"/>
</dbReference>
<feature type="transmembrane region" description="Helical" evidence="2">
    <location>
        <begin position="75"/>
        <end position="96"/>
    </location>
</feature>
<comment type="caution">
    <text evidence="4">The sequence shown here is derived from an EMBL/GenBank/DDBJ whole genome shotgun (WGS) entry which is preliminary data.</text>
</comment>
<dbReference type="PROSITE" id="PS51178">
    <property type="entry name" value="PASTA"/>
    <property type="match status" value="1"/>
</dbReference>
<evidence type="ECO:0000313" key="4">
    <source>
        <dbReference type="EMBL" id="MFB9645065.1"/>
    </source>
</evidence>
<protein>
    <submittedName>
        <fullName evidence="4">Ltp family lipoprotein</fullName>
    </submittedName>
</protein>
<name>A0ABV5SXI2_9MICO</name>
<gene>
    <name evidence="4" type="ORF">ACFFPJ_04560</name>
</gene>
<dbReference type="InterPro" id="IPR018929">
    <property type="entry name" value="DUF2510"/>
</dbReference>
<keyword evidence="2" id="KW-0472">Membrane</keyword>
<dbReference type="Proteomes" id="UP001589611">
    <property type="component" value="Unassembled WGS sequence"/>
</dbReference>
<dbReference type="RefSeq" id="WP_344713937.1">
    <property type="nucleotide sequence ID" value="NZ_BAAAWH010000001.1"/>
</dbReference>
<evidence type="ECO:0000313" key="5">
    <source>
        <dbReference type="Proteomes" id="UP001589611"/>
    </source>
</evidence>
<keyword evidence="2" id="KW-0812">Transmembrane</keyword>
<proteinExistence type="predicted"/>
<dbReference type="Pfam" id="PF03793">
    <property type="entry name" value="PASTA"/>
    <property type="match status" value="1"/>
</dbReference>
<dbReference type="Gene3D" id="1.10.10.10">
    <property type="entry name" value="Winged helix-like DNA-binding domain superfamily/Winged helix DNA-binding domain"/>
    <property type="match status" value="2"/>
</dbReference>
<evidence type="ECO:0000256" key="2">
    <source>
        <dbReference type="SAM" id="Phobius"/>
    </source>
</evidence>
<dbReference type="Gene3D" id="3.30.10.20">
    <property type="match status" value="1"/>
</dbReference>
<dbReference type="InterPro" id="IPR005543">
    <property type="entry name" value="PASTA_dom"/>
</dbReference>
<dbReference type="Pfam" id="PF10708">
    <property type="entry name" value="DUF2510"/>
    <property type="match status" value="1"/>
</dbReference>